<name>A0AAN8JYC6_PATCE</name>
<protein>
    <submittedName>
        <fullName evidence="2">Uncharacterized protein</fullName>
    </submittedName>
</protein>
<evidence type="ECO:0000313" key="3">
    <source>
        <dbReference type="Proteomes" id="UP001347796"/>
    </source>
</evidence>
<sequence length="126" mass="15273">MDSVKDFNHRQILLGKMKCAEFGFKRAKEQVDLLDRKIRDTEIRYHRAVEAERKSFRYVLRQRLLVIERVRQYYEEFATRKADEIRIVWRQLFGRITDEMFEETREMDESGESDSDSEMSGVEELL</sequence>
<comment type="caution">
    <text evidence="2">The sequence shown here is derived from an EMBL/GenBank/DDBJ whole genome shotgun (WGS) entry which is preliminary data.</text>
</comment>
<accession>A0AAN8JYC6</accession>
<gene>
    <name evidence="2" type="ORF">SNE40_004565</name>
</gene>
<proteinExistence type="predicted"/>
<reference evidence="2 3" key="1">
    <citation type="submission" date="2024-01" db="EMBL/GenBank/DDBJ databases">
        <title>The genome of the rayed Mediterranean limpet Patella caerulea (Linnaeus, 1758).</title>
        <authorList>
            <person name="Anh-Thu Weber A."/>
            <person name="Halstead-Nussloch G."/>
        </authorList>
    </citation>
    <scope>NUCLEOTIDE SEQUENCE [LARGE SCALE GENOMIC DNA]</scope>
    <source>
        <strain evidence="2">AATW-2023a</strain>
        <tissue evidence="2">Whole specimen</tissue>
    </source>
</reference>
<organism evidence="2 3">
    <name type="scientific">Patella caerulea</name>
    <name type="common">Rayed Mediterranean limpet</name>
    <dbReference type="NCBI Taxonomy" id="87958"/>
    <lineage>
        <taxon>Eukaryota</taxon>
        <taxon>Metazoa</taxon>
        <taxon>Spiralia</taxon>
        <taxon>Lophotrochozoa</taxon>
        <taxon>Mollusca</taxon>
        <taxon>Gastropoda</taxon>
        <taxon>Patellogastropoda</taxon>
        <taxon>Patelloidea</taxon>
        <taxon>Patellidae</taxon>
        <taxon>Patella</taxon>
    </lineage>
</organism>
<evidence type="ECO:0000313" key="2">
    <source>
        <dbReference type="EMBL" id="KAK6188384.1"/>
    </source>
</evidence>
<evidence type="ECO:0000256" key="1">
    <source>
        <dbReference type="SAM" id="MobiDB-lite"/>
    </source>
</evidence>
<dbReference type="AlphaFoldDB" id="A0AAN8JYC6"/>
<feature type="region of interest" description="Disordered" evidence="1">
    <location>
        <begin position="103"/>
        <end position="126"/>
    </location>
</feature>
<keyword evidence="3" id="KW-1185">Reference proteome</keyword>
<dbReference type="Proteomes" id="UP001347796">
    <property type="component" value="Unassembled WGS sequence"/>
</dbReference>
<dbReference type="EMBL" id="JAZGQO010000003">
    <property type="protein sequence ID" value="KAK6188384.1"/>
    <property type="molecule type" value="Genomic_DNA"/>
</dbReference>